<dbReference type="Proteomes" id="UP000311382">
    <property type="component" value="Unassembled WGS sequence"/>
</dbReference>
<organism evidence="2 3">
    <name type="scientific">Rhodotorula diobovata</name>
    <dbReference type="NCBI Taxonomy" id="5288"/>
    <lineage>
        <taxon>Eukaryota</taxon>
        <taxon>Fungi</taxon>
        <taxon>Dikarya</taxon>
        <taxon>Basidiomycota</taxon>
        <taxon>Pucciniomycotina</taxon>
        <taxon>Microbotryomycetes</taxon>
        <taxon>Sporidiobolales</taxon>
        <taxon>Sporidiobolaceae</taxon>
        <taxon>Rhodotorula</taxon>
    </lineage>
</organism>
<sequence length="282" mass="30561">MKMWSNRKPKVAEREKGRTEKLGGGTGNVEIRPPLERAEALELVVRVAEHRLGEGAFAHSAVLWTWGVGPSAACAGCACRARRAHRARRASRRGVGADEEAVELRHELGCLCFGPFVAEVDKRRRQAIPHPAVDNGRVQLELVGHFVDRCSGPRRCAFLEERKEYVEPVLELFGGSVDVAPHPPEGFDSPKKAPGQPVGPHVQGIERRKVRRTVGRTELRELFGAISSKCRGIGGELPDDGADLLMGPPAGVIRRQTPSDALPGDEIVSSRGSPNVSGTTQC</sequence>
<keyword evidence="3" id="KW-1185">Reference proteome</keyword>
<name>A0A5C5G5P2_9BASI</name>
<evidence type="ECO:0000256" key="1">
    <source>
        <dbReference type="SAM" id="MobiDB-lite"/>
    </source>
</evidence>
<feature type="region of interest" description="Disordered" evidence="1">
    <location>
        <begin position="256"/>
        <end position="282"/>
    </location>
</feature>
<feature type="compositionally biased region" description="Polar residues" evidence="1">
    <location>
        <begin position="270"/>
        <end position="282"/>
    </location>
</feature>
<protein>
    <submittedName>
        <fullName evidence="2">Uncharacterized protein</fullName>
    </submittedName>
</protein>
<proteinExistence type="predicted"/>
<dbReference type="AlphaFoldDB" id="A0A5C5G5P2"/>
<dbReference type="EMBL" id="SOZI01000003">
    <property type="protein sequence ID" value="TNY24365.1"/>
    <property type="molecule type" value="Genomic_DNA"/>
</dbReference>
<comment type="caution">
    <text evidence="2">The sequence shown here is derived from an EMBL/GenBank/DDBJ whole genome shotgun (WGS) entry which is preliminary data.</text>
</comment>
<accession>A0A5C5G5P2</accession>
<feature type="region of interest" description="Disordered" evidence="1">
    <location>
        <begin position="1"/>
        <end position="29"/>
    </location>
</feature>
<reference evidence="2 3" key="1">
    <citation type="submission" date="2019-03" db="EMBL/GenBank/DDBJ databases">
        <title>Rhodosporidium diobovatum UCD-FST 08-225 genome sequencing, assembly, and annotation.</title>
        <authorList>
            <person name="Fakankun I.U."/>
            <person name="Fristensky B."/>
            <person name="Levin D.B."/>
        </authorList>
    </citation>
    <scope>NUCLEOTIDE SEQUENCE [LARGE SCALE GENOMIC DNA]</scope>
    <source>
        <strain evidence="2 3">UCD-FST 08-225</strain>
    </source>
</reference>
<gene>
    <name evidence="2" type="ORF">DMC30DRAFT_387205</name>
</gene>
<feature type="compositionally biased region" description="Basic and acidic residues" evidence="1">
    <location>
        <begin position="10"/>
        <end position="21"/>
    </location>
</feature>
<evidence type="ECO:0000313" key="3">
    <source>
        <dbReference type="Proteomes" id="UP000311382"/>
    </source>
</evidence>
<evidence type="ECO:0000313" key="2">
    <source>
        <dbReference type="EMBL" id="TNY24365.1"/>
    </source>
</evidence>